<dbReference type="RefSeq" id="WP_249323687.1">
    <property type="nucleotide sequence ID" value="NZ_JACRTK010000002.1"/>
</dbReference>
<keyword evidence="2" id="KW-0285">Flavoprotein</keyword>
<gene>
    <name evidence="6" type="ORF">H8689_06875</name>
</gene>
<dbReference type="GO" id="GO:0016491">
    <property type="term" value="F:oxidoreductase activity"/>
    <property type="evidence" value="ECO:0007669"/>
    <property type="project" value="InterPro"/>
</dbReference>
<reference evidence="6 7" key="1">
    <citation type="submission" date="2020-08" db="EMBL/GenBank/DDBJ databases">
        <title>Genome public.</title>
        <authorList>
            <person name="Liu C."/>
            <person name="Sun Q."/>
        </authorList>
    </citation>
    <scope>NUCLEOTIDE SEQUENCE [LARGE SCALE GENOMIC DNA]</scope>
    <source>
        <strain evidence="6 7">NSJ-26</strain>
    </source>
</reference>
<dbReference type="InterPro" id="IPR041575">
    <property type="entry name" value="Rubredoxin_C"/>
</dbReference>
<dbReference type="AlphaFoldDB" id="A0A926F2R8"/>
<evidence type="ECO:0000313" key="7">
    <source>
        <dbReference type="Proteomes" id="UP000601522"/>
    </source>
</evidence>
<dbReference type="InterPro" id="IPR016156">
    <property type="entry name" value="FAD/NAD-linked_Rdtase_dimer_sf"/>
</dbReference>
<evidence type="ECO:0000313" key="6">
    <source>
        <dbReference type="EMBL" id="MBC8590854.1"/>
    </source>
</evidence>
<feature type="domain" description="FAD/NAD(P)-binding" evidence="4">
    <location>
        <begin position="5"/>
        <end position="295"/>
    </location>
</feature>
<dbReference type="EMBL" id="JACRTK010000002">
    <property type="protein sequence ID" value="MBC8590854.1"/>
    <property type="molecule type" value="Genomic_DNA"/>
</dbReference>
<dbReference type="InterPro" id="IPR023753">
    <property type="entry name" value="FAD/NAD-binding_dom"/>
</dbReference>
<evidence type="ECO:0000259" key="5">
    <source>
        <dbReference type="Pfam" id="PF18267"/>
    </source>
</evidence>
<dbReference type="PRINTS" id="PR00411">
    <property type="entry name" value="PNDRDTASEI"/>
</dbReference>
<protein>
    <submittedName>
        <fullName evidence="6">NAD(P)/FAD-dependent oxidoreductase</fullName>
    </submittedName>
</protein>
<sequence length="396" mass="44257">MEKVKYLIIGNGISALSAAKEIKQNDIDSNITMISNEEYPTYYRIKLTEALGKDMEEKDFIINDMSWYNERNINLILRKIVEKIHIDESSVTLDDGTKIKYDKLLIASGSSPFIPPINGKYKQGVFALRGLKDLELIRNNLKKGDKVTIIGGGLLGLEAAWALKSIGKTVSVIEFSPYLLPRQLDKELGEKLAKKLKENGINIYLDSTVEKIEGNDEATGIVIDSGEEIKSNTILVSTGIRPNIDLVRQTNISMNKGILVDETLKTNIDNIYAAGDVVEYNNKIVGLWTTSMEQGKIAGANMSGKKMEYIEPKPFSSLRIGDIKLFSAGDILDYDQIYEYKDGKDIHHKIFVKDGSIHGAILFGDIKEMGKIKSMVFSKVDIEVYLKEGTNFQLVK</sequence>
<dbReference type="SUPFAM" id="SSF51905">
    <property type="entry name" value="FAD/NAD(P)-binding domain"/>
    <property type="match status" value="2"/>
</dbReference>
<keyword evidence="7" id="KW-1185">Reference proteome</keyword>
<comment type="caution">
    <text evidence="6">The sequence shown here is derived from an EMBL/GenBank/DDBJ whole genome shotgun (WGS) entry which is preliminary data.</text>
</comment>
<dbReference type="Gene3D" id="3.50.50.60">
    <property type="entry name" value="FAD/NAD(P)-binding domain"/>
    <property type="match status" value="2"/>
</dbReference>
<dbReference type="PANTHER" id="PTHR43429">
    <property type="entry name" value="PYRIDINE NUCLEOTIDE-DISULFIDE OXIDOREDUCTASE DOMAIN-CONTAINING"/>
    <property type="match status" value="1"/>
</dbReference>
<comment type="cofactor">
    <cofactor evidence="1">
        <name>FAD</name>
        <dbReference type="ChEBI" id="CHEBI:57692"/>
    </cofactor>
</comment>
<organism evidence="6 7">
    <name type="scientific">Wansuia hejianensis</name>
    <dbReference type="NCBI Taxonomy" id="2763667"/>
    <lineage>
        <taxon>Bacteria</taxon>
        <taxon>Bacillati</taxon>
        <taxon>Bacillota</taxon>
        <taxon>Clostridia</taxon>
        <taxon>Lachnospirales</taxon>
        <taxon>Lachnospiraceae</taxon>
        <taxon>Wansuia</taxon>
    </lineage>
</organism>
<evidence type="ECO:0000256" key="1">
    <source>
        <dbReference type="ARBA" id="ARBA00001974"/>
    </source>
</evidence>
<dbReference type="Pfam" id="PF18267">
    <property type="entry name" value="Rubredoxin_C"/>
    <property type="match status" value="1"/>
</dbReference>
<proteinExistence type="predicted"/>
<dbReference type="InterPro" id="IPR036188">
    <property type="entry name" value="FAD/NAD-bd_sf"/>
</dbReference>
<dbReference type="PRINTS" id="PR00368">
    <property type="entry name" value="FADPNR"/>
</dbReference>
<accession>A0A926F2R8</accession>
<evidence type="ECO:0000256" key="2">
    <source>
        <dbReference type="ARBA" id="ARBA00022630"/>
    </source>
</evidence>
<evidence type="ECO:0000256" key="3">
    <source>
        <dbReference type="ARBA" id="ARBA00022827"/>
    </source>
</evidence>
<feature type="domain" description="NADH-rubredoxin oxidoreductase C-terminal" evidence="5">
    <location>
        <begin position="314"/>
        <end position="378"/>
    </location>
</feature>
<dbReference type="Pfam" id="PF07992">
    <property type="entry name" value="Pyr_redox_2"/>
    <property type="match status" value="1"/>
</dbReference>
<dbReference type="Proteomes" id="UP000601522">
    <property type="component" value="Unassembled WGS sequence"/>
</dbReference>
<dbReference type="PANTHER" id="PTHR43429:SF3">
    <property type="entry name" value="NITRITE REDUCTASE [NAD(P)H]"/>
    <property type="match status" value="1"/>
</dbReference>
<dbReference type="InterPro" id="IPR050260">
    <property type="entry name" value="FAD-bd_OxRdtase"/>
</dbReference>
<dbReference type="Gene3D" id="3.30.390.30">
    <property type="match status" value="1"/>
</dbReference>
<evidence type="ECO:0000259" key="4">
    <source>
        <dbReference type="Pfam" id="PF07992"/>
    </source>
</evidence>
<name>A0A926F2R8_9FIRM</name>
<keyword evidence="3" id="KW-0274">FAD</keyword>